<dbReference type="PANTHER" id="PTHR43498">
    <property type="entry name" value="FERREDOXIN:COB-COM HETERODISULFIDE REDUCTASE SUBUNIT A"/>
    <property type="match status" value="1"/>
</dbReference>
<evidence type="ECO:0000256" key="1">
    <source>
        <dbReference type="ARBA" id="ARBA00022485"/>
    </source>
</evidence>
<proteinExistence type="predicted"/>
<evidence type="ECO:0000259" key="6">
    <source>
        <dbReference type="Pfam" id="PF07992"/>
    </source>
</evidence>
<sequence length="338" mass="36713">MSKKALVIGGGVAGINAAAELATNDKSVILVEKTGKLGGNVNDMAATFPELDNAQPLLDDQKAKVEDNDNVEIKFNSEVTSVSGKAGDFKVEINENGDKVTEEIGAVVVASGFNYMEPNDYSEYGYKRLDNVVTSQEYEKMVMNGDIKKYDGGNVAFVHCVGSRDQVKGYRYCSKICCTYSAKHAILLKEKVPSANAFVFYIDIRALGKGYEEFIRDAIEEYSVRYIRGRVSKVINQGNNKVLVKAENSLIGDPVELEADLVVLASAMEPQKNSEELANVLGIETDEYGFYKEAQSNMEPVKSSKEGILLAGSCTAPLEIRESVAMGKAAASEGLSYL</sequence>
<evidence type="ECO:0000256" key="2">
    <source>
        <dbReference type="ARBA" id="ARBA00022723"/>
    </source>
</evidence>
<feature type="domain" description="FAD/NAD(P)-binding" evidence="6">
    <location>
        <begin position="4"/>
        <end position="118"/>
    </location>
</feature>
<dbReference type="AlphaFoldDB" id="A0A1T4QC60"/>
<dbReference type="Gene3D" id="3.40.50.720">
    <property type="entry name" value="NAD(P)-binding Rossmann-like Domain"/>
    <property type="match status" value="1"/>
</dbReference>
<dbReference type="Pfam" id="PF07992">
    <property type="entry name" value="Pyr_redox_2"/>
    <property type="match status" value="1"/>
</dbReference>
<evidence type="ECO:0000256" key="4">
    <source>
        <dbReference type="ARBA" id="ARBA00023004"/>
    </source>
</evidence>
<keyword evidence="5" id="KW-0411">Iron-sulfur</keyword>
<dbReference type="SUPFAM" id="SSF51905">
    <property type="entry name" value="FAD/NAD(P)-binding domain"/>
    <property type="match status" value="1"/>
</dbReference>
<evidence type="ECO:0000313" key="7">
    <source>
        <dbReference type="EMBL" id="SKA01131.1"/>
    </source>
</evidence>
<keyword evidence="4" id="KW-0408">Iron</keyword>
<keyword evidence="8" id="KW-1185">Reference proteome</keyword>
<dbReference type="PANTHER" id="PTHR43498:SF1">
    <property type="entry name" value="COB--COM HETERODISULFIDE REDUCTASE IRON-SULFUR SUBUNIT A"/>
    <property type="match status" value="1"/>
</dbReference>
<dbReference type="Gene3D" id="3.50.50.60">
    <property type="entry name" value="FAD/NAD(P)-binding domain"/>
    <property type="match status" value="1"/>
</dbReference>
<dbReference type="Proteomes" id="UP000190625">
    <property type="component" value="Unassembled WGS sequence"/>
</dbReference>
<evidence type="ECO:0000313" key="8">
    <source>
        <dbReference type="Proteomes" id="UP000190625"/>
    </source>
</evidence>
<keyword evidence="3" id="KW-0560">Oxidoreductase</keyword>
<reference evidence="8" key="1">
    <citation type="submission" date="2017-02" db="EMBL/GenBank/DDBJ databases">
        <authorList>
            <person name="Varghese N."/>
            <person name="Submissions S."/>
        </authorList>
    </citation>
    <scope>NUCLEOTIDE SEQUENCE [LARGE SCALE GENOMIC DNA]</scope>
    <source>
        <strain evidence="8">ATCC BAA-73</strain>
    </source>
</reference>
<dbReference type="EMBL" id="FUWM01000026">
    <property type="protein sequence ID" value="SKA01131.1"/>
    <property type="molecule type" value="Genomic_DNA"/>
</dbReference>
<dbReference type="STRING" id="142842.SAMN02745118_02499"/>
<dbReference type="InterPro" id="IPR023753">
    <property type="entry name" value="FAD/NAD-binding_dom"/>
</dbReference>
<dbReference type="InterPro" id="IPR036188">
    <property type="entry name" value="FAD/NAD-bd_sf"/>
</dbReference>
<keyword evidence="1" id="KW-0004">4Fe-4S</keyword>
<keyword evidence="2" id="KW-0479">Metal-binding</keyword>
<dbReference type="GO" id="GO:0046872">
    <property type="term" value="F:metal ion binding"/>
    <property type="evidence" value="ECO:0007669"/>
    <property type="project" value="UniProtKB-KW"/>
</dbReference>
<protein>
    <submittedName>
        <fullName evidence="7">Heterodisulfide reductase subunit A</fullName>
    </submittedName>
</protein>
<dbReference type="GO" id="GO:0051539">
    <property type="term" value="F:4 iron, 4 sulfur cluster binding"/>
    <property type="evidence" value="ECO:0007669"/>
    <property type="project" value="UniProtKB-KW"/>
</dbReference>
<evidence type="ECO:0000256" key="3">
    <source>
        <dbReference type="ARBA" id="ARBA00023002"/>
    </source>
</evidence>
<organism evidence="7 8">
    <name type="scientific">Selenihalanaerobacter shriftii</name>
    <dbReference type="NCBI Taxonomy" id="142842"/>
    <lineage>
        <taxon>Bacteria</taxon>
        <taxon>Bacillati</taxon>
        <taxon>Bacillota</taxon>
        <taxon>Clostridia</taxon>
        <taxon>Halanaerobiales</taxon>
        <taxon>Halobacteroidaceae</taxon>
        <taxon>Selenihalanaerobacter</taxon>
    </lineage>
</organism>
<evidence type="ECO:0000256" key="5">
    <source>
        <dbReference type="ARBA" id="ARBA00023014"/>
    </source>
</evidence>
<accession>A0A1T4QC60</accession>
<dbReference type="RefSeq" id="WP_159442959.1">
    <property type="nucleotide sequence ID" value="NZ_FUWM01000026.1"/>
</dbReference>
<dbReference type="OrthoDB" id="10014at2"/>
<name>A0A1T4QC60_9FIRM</name>
<dbReference type="InterPro" id="IPR039650">
    <property type="entry name" value="HdrA-like"/>
</dbReference>
<dbReference type="GO" id="GO:0016491">
    <property type="term" value="F:oxidoreductase activity"/>
    <property type="evidence" value="ECO:0007669"/>
    <property type="project" value="UniProtKB-KW"/>
</dbReference>
<gene>
    <name evidence="7" type="ORF">SAMN02745118_02499</name>
</gene>